<evidence type="ECO:0000256" key="8">
    <source>
        <dbReference type="ARBA" id="ARBA00023235"/>
    </source>
</evidence>
<comment type="catalytic activity">
    <reaction evidence="1 10">
        <text>UDP-alpha-D-glucose = UDP-alpha-D-galactose</text>
        <dbReference type="Rhea" id="RHEA:22168"/>
        <dbReference type="ChEBI" id="CHEBI:58885"/>
        <dbReference type="ChEBI" id="CHEBI:66914"/>
        <dbReference type="EC" id="5.1.3.2"/>
    </reaction>
</comment>
<dbReference type="InterPro" id="IPR005886">
    <property type="entry name" value="UDP_G4E"/>
</dbReference>
<comment type="cofactor">
    <cofactor evidence="2 10">
        <name>NAD(+)</name>
        <dbReference type="ChEBI" id="CHEBI:57540"/>
    </cofactor>
</comment>
<sequence>MSELPVVLVTGGAGYIGSHAVLALKDAGIPVVVYDNLSTGVRLAVPDDVTLVEGDIGDTAHLARAIQEHRIAAVMHFAGSIVVSESVEKPLKYYHNNTQNSLGLIDTCIKQGVRHMIFSSTAAVYGEPESSPISEDTPTKPINPYGASKLMTEQMLRDASAAHGLNIGILRYFNVAGADPAGRAGQNTPAATHLIKVAVQAALGLRDSISVFGTDYQTPDGTCIRDYIHVSDLADAHVLALRHLVENGGNLLVNCAYGRGFSVREVLRAVEAVTGEPLPVVDAPRRAGDPPALVASADRIRQVLGWKPAHDSVEEMVRTALAWERHISGVPDRPASGDAAQTRQAS</sequence>
<evidence type="ECO:0000313" key="13">
    <source>
        <dbReference type="Proteomes" id="UP000321523"/>
    </source>
</evidence>
<evidence type="ECO:0000256" key="2">
    <source>
        <dbReference type="ARBA" id="ARBA00001911"/>
    </source>
</evidence>
<keyword evidence="7 10" id="KW-0520">NAD</keyword>
<comment type="similarity">
    <text evidence="4 10">Belongs to the NAD(P)-dependent epimerase/dehydratase family.</text>
</comment>
<gene>
    <name evidence="12" type="primary">galE</name>
    <name evidence="12" type="ORF">SAE02_02830</name>
</gene>
<dbReference type="EC" id="5.1.3.2" evidence="5 10"/>
<dbReference type="Pfam" id="PF01370">
    <property type="entry name" value="Epimerase"/>
    <property type="match status" value="1"/>
</dbReference>
<evidence type="ECO:0000256" key="4">
    <source>
        <dbReference type="ARBA" id="ARBA00007637"/>
    </source>
</evidence>
<evidence type="ECO:0000256" key="6">
    <source>
        <dbReference type="ARBA" id="ARBA00018569"/>
    </source>
</evidence>
<evidence type="ECO:0000256" key="10">
    <source>
        <dbReference type="RuleBase" id="RU366046"/>
    </source>
</evidence>
<evidence type="ECO:0000256" key="3">
    <source>
        <dbReference type="ARBA" id="ARBA00004947"/>
    </source>
</evidence>
<feature type="domain" description="NAD-dependent epimerase/dehydratase" evidence="11">
    <location>
        <begin position="7"/>
        <end position="250"/>
    </location>
</feature>
<evidence type="ECO:0000256" key="1">
    <source>
        <dbReference type="ARBA" id="ARBA00000083"/>
    </source>
</evidence>
<protein>
    <recommendedName>
        <fullName evidence="6 10">UDP-glucose 4-epimerase</fullName>
        <ecNumber evidence="5 10">5.1.3.2</ecNumber>
    </recommendedName>
</protein>
<name>A0A512DI68_9PROT</name>
<comment type="pathway">
    <text evidence="3 10">Carbohydrate metabolism; galactose metabolism.</text>
</comment>
<dbReference type="Proteomes" id="UP000321523">
    <property type="component" value="Unassembled WGS sequence"/>
</dbReference>
<evidence type="ECO:0000256" key="9">
    <source>
        <dbReference type="ARBA" id="ARBA00023277"/>
    </source>
</evidence>
<accession>A0A512DI68</accession>
<dbReference type="SUPFAM" id="SSF51735">
    <property type="entry name" value="NAD(P)-binding Rossmann-fold domains"/>
    <property type="match status" value="1"/>
</dbReference>
<organism evidence="12 13">
    <name type="scientific">Skermanella aerolata</name>
    <dbReference type="NCBI Taxonomy" id="393310"/>
    <lineage>
        <taxon>Bacteria</taxon>
        <taxon>Pseudomonadati</taxon>
        <taxon>Pseudomonadota</taxon>
        <taxon>Alphaproteobacteria</taxon>
        <taxon>Rhodospirillales</taxon>
        <taxon>Azospirillaceae</taxon>
        <taxon>Skermanella</taxon>
    </lineage>
</organism>
<dbReference type="PANTHER" id="PTHR43725:SF53">
    <property type="entry name" value="UDP-ARABINOSE 4-EPIMERASE 1"/>
    <property type="match status" value="1"/>
</dbReference>
<dbReference type="Gene3D" id="3.40.50.720">
    <property type="entry name" value="NAD(P)-binding Rossmann-like Domain"/>
    <property type="match status" value="1"/>
</dbReference>
<dbReference type="CDD" id="cd05247">
    <property type="entry name" value="UDP_G4E_1_SDR_e"/>
    <property type="match status" value="1"/>
</dbReference>
<dbReference type="RefSeq" id="WP_044425685.1">
    <property type="nucleotide sequence ID" value="NZ_BJYZ01000002.1"/>
</dbReference>
<dbReference type="InterPro" id="IPR001509">
    <property type="entry name" value="Epimerase_deHydtase"/>
</dbReference>
<dbReference type="UniPathway" id="UPA00214"/>
<keyword evidence="9 10" id="KW-0119">Carbohydrate metabolism</keyword>
<dbReference type="GO" id="GO:0033499">
    <property type="term" value="P:galactose catabolic process via UDP-galactose, Leloir pathway"/>
    <property type="evidence" value="ECO:0007669"/>
    <property type="project" value="TreeGrafter"/>
</dbReference>
<dbReference type="GO" id="GO:0003978">
    <property type="term" value="F:UDP-glucose 4-epimerase activity"/>
    <property type="evidence" value="ECO:0007669"/>
    <property type="project" value="UniProtKB-UniRule"/>
</dbReference>
<evidence type="ECO:0000256" key="7">
    <source>
        <dbReference type="ARBA" id="ARBA00023027"/>
    </source>
</evidence>
<evidence type="ECO:0000313" key="12">
    <source>
        <dbReference type="EMBL" id="GEO36135.1"/>
    </source>
</evidence>
<evidence type="ECO:0000256" key="5">
    <source>
        <dbReference type="ARBA" id="ARBA00013189"/>
    </source>
</evidence>
<dbReference type="AlphaFoldDB" id="A0A512DI68"/>
<evidence type="ECO:0000259" key="11">
    <source>
        <dbReference type="Pfam" id="PF01370"/>
    </source>
</evidence>
<keyword evidence="13" id="KW-1185">Reference proteome</keyword>
<dbReference type="InterPro" id="IPR036291">
    <property type="entry name" value="NAD(P)-bd_dom_sf"/>
</dbReference>
<keyword evidence="8 10" id="KW-0413">Isomerase</keyword>
<reference evidence="12 13" key="1">
    <citation type="submission" date="2019-07" db="EMBL/GenBank/DDBJ databases">
        <title>Whole genome shotgun sequence of Skermanella aerolata NBRC 106429.</title>
        <authorList>
            <person name="Hosoyama A."/>
            <person name="Uohara A."/>
            <person name="Ohji S."/>
            <person name="Ichikawa N."/>
        </authorList>
    </citation>
    <scope>NUCLEOTIDE SEQUENCE [LARGE SCALE GENOMIC DNA]</scope>
    <source>
        <strain evidence="12 13">NBRC 106429</strain>
    </source>
</reference>
<comment type="caution">
    <text evidence="12">The sequence shown here is derived from an EMBL/GenBank/DDBJ whole genome shotgun (WGS) entry which is preliminary data.</text>
</comment>
<proteinExistence type="inferred from homology"/>
<dbReference type="EMBL" id="BJYZ01000002">
    <property type="protein sequence ID" value="GEO36135.1"/>
    <property type="molecule type" value="Genomic_DNA"/>
</dbReference>
<dbReference type="OrthoDB" id="9801785at2"/>
<dbReference type="PANTHER" id="PTHR43725">
    <property type="entry name" value="UDP-GLUCOSE 4-EPIMERASE"/>
    <property type="match status" value="1"/>
</dbReference>
<dbReference type="NCBIfam" id="TIGR01179">
    <property type="entry name" value="galE"/>
    <property type="match status" value="1"/>
</dbReference>
<dbReference type="Gene3D" id="3.90.25.10">
    <property type="entry name" value="UDP-galactose 4-epimerase, domain 1"/>
    <property type="match status" value="1"/>
</dbReference>
<comment type="subunit">
    <text evidence="10">Homodimer.</text>
</comment>